<dbReference type="InterPro" id="IPR058245">
    <property type="entry name" value="NreC/VraR/RcsB-like_REC"/>
</dbReference>
<organism evidence="5 6">
    <name type="scientific">Bifidobacterium hominis</name>
    <dbReference type="NCBI Taxonomy" id="3133177"/>
    <lineage>
        <taxon>Bacteria</taxon>
        <taxon>Bacillati</taxon>
        <taxon>Actinomycetota</taxon>
        <taxon>Actinomycetes</taxon>
        <taxon>Bifidobacteriales</taxon>
        <taxon>Bifidobacteriaceae</taxon>
        <taxon>Bifidobacterium</taxon>
    </lineage>
</organism>
<evidence type="ECO:0000259" key="4">
    <source>
        <dbReference type="PROSITE" id="PS50110"/>
    </source>
</evidence>
<evidence type="ECO:0000256" key="3">
    <source>
        <dbReference type="PROSITE-ProRule" id="PRU00169"/>
    </source>
</evidence>
<dbReference type="InterPro" id="IPR001789">
    <property type="entry name" value="Sig_transdc_resp-reg_receiver"/>
</dbReference>
<evidence type="ECO:0000313" key="6">
    <source>
        <dbReference type="Proteomes" id="UP001462554"/>
    </source>
</evidence>
<dbReference type="PANTHER" id="PTHR43214:SF42">
    <property type="entry name" value="TRANSCRIPTIONAL REGULATORY PROTEIN DESR"/>
    <property type="match status" value="1"/>
</dbReference>
<dbReference type="PANTHER" id="PTHR43214">
    <property type="entry name" value="TWO-COMPONENT RESPONSE REGULATOR"/>
    <property type="match status" value="1"/>
</dbReference>
<comment type="caution">
    <text evidence="5">The sequence shown here is derived from an EMBL/GenBank/DDBJ whole genome shotgun (WGS) entry which is preliminary data.</text>
</comment>
<dbReference type="InterPro" id="IPR000792">
    <property type="entry name" value="Tscrpt_reg_LuxR_C"/>
</dbReference>
<accession>A0ABV1CBB8</accession>
<name>A0ABV1CBB8_9BIFI</name>
<dbReference type="SUPFAM" id="SSF52172">
    <property type="entry name" value="CheY-like"/>
    <property type="match status" value="1"/>
</dbReference>
<keyword evidence="2" id="KW-0238">DNA-binding</keyword>
<dbReference type="RefSeq" id="WP_250778421.1">
    <property type="nucleotide sequence ID" value="NZ_JBBMFR010000015.1"/>
</dbReference>
<dbReference type="EMBL" id="JBBMFR010000015">
    <property type="protein sequence ID" value="MEQ2397856.1"/>
    <property type="molecule type" value="Genomic_DNA"/>
</dbReference>
<dbReference type="InterPro" id="IPR016032">
    <property type="entry name" value="Sig_transdc_resp-reg_C-effctor"/>
</dbReference>
<dbReference type="Pfam" id="PF00196">
    <property type="entry name" value="GerE"/>
    <property type="match status" value="1"/>
</dbReference>
<keyword evidence="6" id="KW-1185">Reference proteome</keyword>
<reference evidence="5 6" key="1">
    <citation type="submission" date="2024-03" db="EMBL/GenBank/DDBJ databases">
        <title>Human intestinal bacterial collection.</title>
        <authorList>
            <person name="Pauvert C."/>
            <person name="Hitch T.C.A."/>
            <person name="Clavel T."/>
        </authorList>
    </citation>
    <scope>NUCLEOTIDE SEQUENCE [LARGE SCALE GENOMIC DNA]</scope>
    <source>
        <strain evidence="5 6">CLA-AA-H311</strain>
    </source>
</reference>
<keyword evidence="1 3" id="KW-0597">Phosphoprotein</keyword>
<dbReference type="InterPro" id="IPR011006">
    <property type="entry name" value="CheY-like_superfamily"/>
</dbReference>
<sequence length="219" mass="23994">MSEPIRVLLADDDVIVREGLAGLLDRQDGIDVVAVAENGSMALRELSRRAVDVALLDVDMPVLDGLAAAKEMARLYPSVVVVMLTVFEHEESLARSLALNVRGFLTKDIPSAQLAQLIRQAHAGYSVFGPRPTGILADSYLNSGKNDPKYDAFRERVERLPGYLRTTFDLLIQALPNETIAKRLGLSEATVRSYISEIFTTLGYTNRGELTITAIKAGY</sequence>
<protein>
    <submittedName>
        <fullName evidence="5">Response regulator transcription factor</fullName>
    </submittedName>
</protein>
<dbReference type="InterPro" id="IPR039420">
    <property type="entry name" value="WalR-like"/>
</dbReference>
<dbReference type="CDD" id="cd17535">
    <property type="entry name" value="REC_NarL-like"/>
    <property type="match status" value="1"/>
</dbReference>
<feature type="modified residue" description="4-aspartylphosphate" evidence="3">
    <location>
        <position position="57"/>
    </location>
</feature>
<dbReference type="Pfam" id="PF00072">
    <property type="entry name" value="Response_reg"/>
    <property type="match status" value="1"/>
</dbReference>
<dbReference type="PROSITE" id="PS50110">
    <property type="entry name" value="RESPONSE_REGULATORY"/>
    <property type="match status" value="1"/>
</dbReference>
<proteinExistence type="predicted"/>
<evidence type="ECO:0000313" key="5">
    <source>
        <dbReference type="EMBL" id="MEQ2397856.1"/>
    </source>
</evidence>
<feature type="domain" description="Response regulatory" evidence="4">
    <location>
        <begin position="6"/>
        <end position="122"/>
    </location>
</feature>
<dbReference type="SUPFAM" id="SSF46894">
    <property type="entry name" value="C-terminal effector domain of the bipartite response regulators"/>
    <property type="match status" value="1"/>
</dbReference>
<evidence type="ECO:0000256" key="1">
    <source>
        <dbReference type="ARBA" id="ARBA00022553"/>
    </source>
</evidence>
<dbReference type="Gene3D" id="3.40.50.2300">
    <property type="match status" value="1"/>
</dbReference>
<dbReference type="SMART" id="SM00421">
    <property type="entry name" value="HTH_LUXR"/>
    <property type="match status" value="1"/>
</dbReference>
<dbReference type="SMART" id="SM00448">
    <property type="entry name" value="REC"/>
    <property type="match status" value="1"/>
</dbReference>
<dbReference type="Proteomes" id="UP001462554">
    <property type="component" value="Unassembled WGS sequence"/>
</dbReference>
<gene>
    <name evidence="5" type="ORF">WMO36_08280</name>
</gene>
<evidence type="ECO:0000256" key="2">
    <source>
        <dbReference type="ARBA" id="ARBA00023125"/>
    </source>
</evidence>